<accession>A0A4Q7ZEU9</accession>
<protein>
    <recommendedName>
        <fullName evidence="3">Three-Cys-motif partner protein</fullName>
    </recommendedName>
</protein>
<evidence type="ECO:0000313" key="2">
    <source>
        <dbReference type="Proteomes" id="UP000292564"/>
    </source>
</evidence>
<evidence type="ECO:0000313" key="1">
    <source>
        <dbReference type="EMBL" id="RZU49208.1"/>
    </source>
</evidence>
<keyword evidence="2" id="KW-1185">Reference proteome</keyword>
<dbReference type="EMBL" id="SHKY01000001">
    <property type="protein sequence ID" value="RZU49208.1"/>
    <property type="molecule type" value="Genomic_DNA"/>
</dbReference>
<sequence>MRHLEAWAPAALHRARHASYVHGYADADGGRAAEAAVRVFAELSDLVRGRELTMLAVGDDTTAAAARLATAQREGGVAAGLSVHTVDGGTDARLAVALAAGGAARVPLLGYLDATAAPGPPALATVAALAAGKPAEVLLVLAPGALEGLDGDPDAAVRVFGGPPGDGSRVDAYRAALRRAGFPLVAAVELVANGGPGQLLVFATASGKSLEGFKDTLWAVDEYAGVRYRDPGDPEGHLLDISLTPHPGPLRRELLGHLAEAGPATVTELRTFALTETVYRAADATRVLQALLAAGAVTRSPEHGRLGGDVVIAVADA</sequence>
<organism evidence="1 2">
    <name type="scientific">Krasilnikovia cinnamomea</name>
    <dbReference type="NCBI Taxonomy" id="349313"/>
    <lineage>
        <taxon>Bacteria</taxon>
        <taxon>Bacillati</taxon>
        <taxon>Actinomycetota</taxon>
        <taxon>Actinomycetes</taxon>
        <taxon>Micromonosporales</taxon>
        <taxon>Micromonosporaceae</taxon>
        <taxon>Krasilnikovia</taxon>
    </lineage>
</organism>
<dbReference type="AlphaFoldDB" id="A0A4Q7ZEU9"/>
<evidence type="ECO:0008006" key="3">
    <source>
        <dbReference type="Google" id="ProtNLM"/>
    </source>
</evidence>
<comment type="caution">
    <text evidence="1">The sequence shown here is derived from an EMBL/GenBank/DDBJ whole genome shotgun (WGS) entry which is preliminary data.</text>
</comment>
<proteinExistence type="predicted"/>
<gene>
    <name evidence="1" type="ORF">EV385_0948</name>
</gene>
<dbReference type="Proteomes" id="UP000292564">
    <property type="component" value="Unassembled WGS sequence"/>
</dbReference>
<name>A0A4Q7ZEU9_9ACTN</name>
<reference evidence="1 2" key="1">
    <citation type="submission" date="2019-02" db="EMBL/GenBank/DDBJ databases">
        <title>Sequencing the genomes of 1000 actinobacteria strains.</title>
        <authorList>
            <person name="Klenk H.-P."/>
        </authorList>
    </citation>
    <scope>NUCLEOTIDE SEQUENCE [LARGE SCALE GENOMIC DNA]</scope>
    <source>
        <strain evidence="1 2">DSM 45162</strain>
    </source>
</reference>